<organism evidence="7">
    <name type="scientific">Sporolactobacillus sp. Y61</name>
    <dbReference type="NCBI Taxonomy" id="3160863"/>
    <lineage>
        <taxon>Bacteria</taxon>
        <taxon>Bacillati</taxon>
        <taxon>Bacillota</taxon>
        <taxon>Bacilli</taxon>
        <taxon>Bacillales</taxon>
        <taxon>Sporolactobacillaceae</taxon>
        <taxon>Sporolactobacillus</taxon>
    </lineage>
</organism>
<dbReference type="GO" id="GO:0005886">
    <property type="term" value="C:plasma membrane"/>
    <property type="evidence" value="ECO:0007669"/>
    <property type="project" value="UniProtKB-ARBA"/>
</dbReference>
<accession>A0AAU8IF41</accession>
<dbReference type="InterPro" id="IPR003339">
    <property type="entry name" value="ABC/ECF_trnsptr_transmembrane"/>
</dbReference>
<gene>
    <name evidence="7" type="ORF">ABNN70_15205</name>
</gene>
<comment type="subcellular location">
    <subcellularLocation>
        <location evidence="1">Membrane</location>
        <topology evidence="1">Multi-pass membrane protein</topology>
    </subcellularLocation>
</comment>
<evidence type="ECO:0000256" key="4">
    <source>
        <dbReference type="ARBA" id="ARBA00022989"/>
    </source>
</evidence>
<protein>
    <submittedName>
        <fullName evidence="7">Energy-coupling factor transporter transmembrane component T</fullName>
    </submittedName>
</protein>
<dbReference type="RefSeq" id="WP_353948275.1">
    <property type="nucleotide sequence ID" value="NZ_CP159510.1"/>
</dbReference>
<reference evidence="7" key="1">
    <citation type="submission" date="2024-06" db="EMBL/GenBank/DDBJ databases">
        <authorList>
            <person name="Fan A."/>
            <person name="Zhang F.Y."/>
            <person name="Zhang L."/>
        </authorList>
    </citation>
    <scope>NUCLEOTIDE SEQUENCE</scope>
    <source>
        <strain evidence="7">Y61</strain>
    </source>
</reference>
<evidence type="ECO:0000313" key="7">
    <source>
        <dbReference type="EMBL" id="XCJ16931.1"/>
    </source>
</evidence>
<evidence type="ECO:0000256" key="1">
    <source>
        <dbReference type="ARBA" id="ARBA00004141"/>
    </source>
</evidence>
<feature type="transmembrane region" description="Helical" evidence="6">
    <location>
        <begin position="61"/>
        <end position="87"/>
    </location>
</feature>
<sequence>MKTVNLPDWLAEDEPCDTGSGKTSFVEKNITHLVRSLASLRDQRRTGSLPEKIHPAVKLPAVVLLILLISLGTAAYIQVMSVILLVLLSMMPLWLLKRVLALGLISAAFTLLTLIPALWFGFGGHIFLVTARVWLSVSFSSLLALTTSRHGLVRALKIVHIPDLVILIFDVTLKYIFILTEVTLHLFYALKARSVGSSGRHAVWGIAGTLFLKSKEMAEELYGAMVCRGFSGTYRLREKPAFHLADGLCAGFILLSVCLFFILK</sequence>
<keyword evidence="2" id="KW-1003">Cell membrane</keyword>
<feature type="transmembrane region" description="Helical" evidence="6">
    <location>
        <begin position="126"/>
        <end position="146"/>
    </location>
</feature>
<evidence type="ECO:0000256" key="5">
    <source>
        <dbReference type="ARBA" id="ARBA00023136"/>
    </source>
</evidence>
<feature type="transmembrane region" description="Helical" evidence="6">
    <location>
        <begin position="158"/>
        <end position="178"/>
    </location>
</feature>
<dbReference type="EMBL" id="CP159510">
    <property type="protein sequence ID" value="XCJ16931.1"/>
    <property type="molecule type" value="Genomic_DNA"/>
</dbReference>
<keyword evidence="5 6" id="KW-0472">Membrane</keyword>
<feature type="transmembrane region" description="Helical" evidence="6">
    <location>
        <begin position="241"/>
        <end position="263"/>
    </location>
</feature>
<dbReference type="InterPro" id="IPR051611">
    <property type="entry name" value="ECF_transporter_component"/>
</dbReference>
<evidence type="ECO:0000256" key="3">
    <source>
        <dbReference type="ARBA" id="ARBA00022692"/>
    </source>
</evidence>
<evidence type="ECO:0000256" key="2">
    <source>
        <dbReference type="ARBA" id="ARBA00022475"/>
    </source>
</evidence>
<keyword evidence="3 6" id="KW-0812">Transmembrane</keyword>
<dbReference type="AlphaFoldDB" id="A0AAU8IF41"/>
<dbReference type="PANTHER" id="PTHR34857">
    <property type="entry name" value="SLL0384 PROTEIN"/>
    <property type="match status" value="1"/>
</dbReference>
<feature type="transmembrane region" description="Helical" evidence="6">
    <location>
        <begin position="99"/>
        <end position="120"/>
    </location>
</feature>
<dbReference type="Pfam" id="PF02361">
    <property type="entry name" value="CbiQ"/>
    <property type="match status" value="1"/>
</dbReference>
<name>A0AAU8IF41_9BACL</name>
<proteinExistence type="predicted"/>
<keyword evidence="4 6" id="KW-1133">Transmembrane helix</keyword>
<dbReference type="PANTHER" id="PTHR34857:SF2">
    <property type="entry name" value="SLL0384 PROTEIN"/>
    <property type="match status" value="1"/>
</dbReference>
<dbReference type="CDD" id="cd16914">
    <property type="entry name" value="EcfT"/>
    <property type="match status" value="1"/>
</dbReference>
<evidence type="ECO:0000256" key="6">
    <source>
        <dbReference type="SAM" id="Phobius"/>
    </source>
</evidence>